<feature type="region of interest" description="Disordered" evidence="4">
    <location>
        <begin position="549"/>
        <end position="576"/>
    </location>
</feature>
<evidence type="ECO:0000256" key="4">
    <source>
        <dbReference type="SAM" id="MobiDB-lite"/>
    </source>
</evidence>
<evidence type="ECO:0000256" key="3">
    <source>
        <dbReference type="ARBA" id="ARBA00022691"/>
    </source>
</evidence>
<dbReference type="Pfam" id="PF00856">
    <property type="entry name" value="SET"/>
    <property type="match status" value="1"/>
</dbReference>
<accession>A0A316UMH5</accession>
<feature type="compositionally biased region" description="Basic and acidic residues" evidence="4">
    <location>
        <begin position="559"/>
        <end position="569"/>
    </location>
</feature>
<dbReference type="GO" id="GO:0032259">
    <property type="term" value="P:methylation"/>
    <property type="evidence" value="ECO:0007669"/>
    <property type="project" value="UniProtKB-KW"/>
</dbReference>
<dbReference type="Gene3D" id="3.90.1410.10">
    <property type="entry name" value="set domain protein methyltransferase, domain 1"/>
    <property type="match status" value="1"/>
</dbReference>
<keyword evidence="1" id="KW-0489">Methyltransferase</keyword>
<reference evidence="6 7" key="1">
    <citation type="journal article" date="2018" name="Mol. Biol. Evol.">
        <title>Broad Genomic Sampling Reveals a Smut Pathogenic Ancestry of the Fungal Clade Ustilaginomycotina.</title>
        <authorList>
            <person name="Kijpornyongpan T."/>
            <person name="Mondo S.J."/>
            <person name="Barry K."/>
            <person name="Sandor L."/>
            <person name="Lee J."/>
            <person name="Lipzen A."/>
            <person name="Pangilinan J."/>
            <person name="LaButti K."/>
            <person name="Hainaut M."/>
            <person name="Henrissat B."/>
            <person name="Grigoriev I.V."/>
            <person name="Spatafora J.W."/>
            <person name="Aime M.C."/>
        </authorList>
    </citation>
    <scope>NUCLEOTIDE SEQUENCE [LARGE SCALE GENOMIC DNA]</scope>
    <source>
        <strain evidence="6 7">MCA 5214</strain>
    </source>
</reference>
<evidence type="ECO:0000256" key="1">
    <source>
        <dbReference type="ARBA" id="ARBA00022603"/>
    </source>
</evidence>
<feature type="domain" description="SET" evidence="5">
    <location>
        <begin position="30"/>
        <end position="349"/>
    </location>
</feature>
<feature type="compositionally biased region" description="Acidic residues" evidence="4">
    <location>
        <begin position="279"/>
        <end position="301"/>
    </location>
</feature>
<dbReference type="AlphaFoldDB" id="A0A316UMH5"/>
<feature type="non-terminal residue" evidence="6">
    <location>
        <position position="576"/>
    </location>
</feature>
<evidence type="ECO:0000259" key="5">
    <source>
        <dbReference type="PROSITE" id="PS50280"/>
    </source>
</evidence>
<dbReference type="InterPro" id="IPR001214">
    <property type="entry name" value="SET_dom"/>
</dbReference>
<keyword evidence="2" id="KW-0808">Transferase</keyword>
<feature type="region of interest" description="Disordered" evidence="4">
    <location>
        <begin position="268"/>
        <end position="302"/>
    </location>
</feature>
<dbReference type="OrthoDB" id="341421at2759"/>
<name>A0A316UMH5_9BASI</name>
<dbReference type="STRING" id="1569628.A0A316UMH5"/>
<dbReference type="GO" id="GO:0016279">
    <property type="term" value="F:protein-lysine N-methyltransferase activity"/>
    <property type="evidence" value="ECO:0007669"/>
    <property type="project" value="TreeGrafter"/>
</dbReference>
<evidence type="ECO:0000313" key="7">
    <source>
        <dbReference type="Proteomes" id="UP000245884"/>
    </source>
</evidence>
<dbReference type="PROSITE" id="PS50280">
    <property type="entry name" value="SET"/>
    <property type="match status" value="1"/>
</dbReference>
<dbReference type="RefSeq" id="XP_025361042.1">
    <property type="nucleotide sequence ID" value="XM_025507397.1"/>
</dbReference>
<dbReference type="SUPFAM" id="SSF81822">
    <property type="entry name" value="RuBisCo LSMT C-terminal, substrate-binding domain"/>
    <property type="match status" value="1"/>
</dbReference>
<dbReference type="InterPro" id="IPR015353">
    <property type="entry name" value="Rubisco_LSMT_subst-bd"/>
</dbReference>
<gene>
    <name evidence="6" type="ORF">BDZ90DRAFT_241554</name>
</gene>
<dbReference type="InterPro" id="IPR046341">
    <property type="entry name" value="SET_dom_sf"/>
</dbReference>
<keyword evidence="3" id="KW-0949">S-adenosyl-L-methionine</keyword>
<dbReference type="GO" id="GO:0005634">
    <property type="term" value="C:nucleus"/>
    <property type="evidence" value="ECO:0007669"/>
    <property type="project" value="TreeGrafter"/>
</dbReference>
<dbReference type="PANTHER" id="PTHR13271:SF34">
    <property type="entry name" value="N-LYSINE METHYLTRANSFERASE SETD6"/>
    <property type="match status" value="1"/>
</dbReference>
<dbReference type="PANTHER" id="PTHR13271">
    <property type="entry name" value="UNCHARACTERIZED PUTATIVE METHYLTRANSFERASE"/>
    <property type="match status" value="1"/>
</dbReference>
<protein>
    <submittedName>
        <fullName evidence="6">SET domain-containing protein</fullName>
    </submittedName>
</protein>
<feature type="region of interest" description="Disordered" evidence="4">
    <location>
        <begin position="86"/>
        <end position="117"/>
    </location>
</feature>
<dbReference type="Proteomes" id="UP000245884">
    <property type="component" value="Unassembled WGS sequence"/>
</dbReference>
<dbReference type="Pfam" id="PF09273">
    <property type="entry name" value="Rubis-subs-bind"/>
    <property type="match status" value="1"/>
</dbReference>
<dbReference type="Gene3D" id="3.90.1420.10">
    <property type="entry name" value="Rubisco LSMT, substrate-binding domain"/>
    <property type="match status" value="1"/>
</dbReference>
<evidence type="ECO:0000313" key="6">
    <source>
        <dbReference type="EMBL" id="PWN26430.1"/>
    </source>
</evidence>
<evidence type="ECO:0000256" key="2">
    <source>
        <dbReference type="ARBA" id="ARBA00022679"/>
    </source>
</evidence>
<dbReference type="GeneID" id="37029220"/>
<dbReference type="EMBL" id="KZ819671">
    <property type="protein sequence ID" value="PWN26430.1"/>
    <property type="molecule type" value="Genomic_DNA"/>
</dbReference>
<dbReference type="InterPro" id="IPR036464">
    <property type="entry name" value="Rubisco_LSMT_subst-bd_sf"/>
</dbReference>
<organism evidence="6 7">
    <name type="scientific">Jaminaea rosea</name>
    <dbReference type="NCBI Taxonomy" id="1569628"/>
    <lineage>
        <taxon>Eukaryota</taxon>
        <taxon>Fungi</taxon>
        <taxon>Dikarya</taxon>
        <taxon>Basidiomycota</taxon>
        <taxon>Ustilaginomycotina</taxon>
        <taxon>Exobasidiomycetes</taxon>
        <taxon>Microstromatales</taxon>
        <taxon>Microstromatales incertae sedis</taxon>
        <taxon>Jaminaea</taxon>
    </lineage>
</organism>
<dbReference type="InterPro" id="IPR050600">
    <property type="entry name" value="SETD3_SETD6_MTase"/>
</dbReference>
<keyword evidence="7" id="KW-1185">Reference proteome</keyword>
<sequence>MTETMAQEHDDPLYRALLSSFAAAGGTVSPSVSLTQLPSQGRCCVAREDIPEDHDLFVIPRMYLLNISNSLLPSLCKALDSQRSEKSTRGEADMSIDSIHPAVGDDDSSSKQSPDNWQDLSGWSPLILCMMWETWRTRDNDTAAAAVSIAKNLRLDDQLGDRDWKSYLDIMPTDFSSMPMFWPQQDLDMLKGTDVLGRIGKAEAEAEYRDNVRPFIASHAAVFLGPAAKDLPEQELQKLMDEHYGLEQFHVQGSRILSRSFHVKKGHADEGTVVGADGDVQDDEESDEEDDDEDEEREDTADISMVPFADLLNASYASENAKLFYSSTALIMRSTRPIKKGEQIMNTYGDPPNADLLRRYGYVDEWNAGDEVELDAAHLAQTAASSSSSSSGAQLTERVSYLVSQGLEESFVLTYPFPPSDQKPYRPQPESPSDEEVKNVIGEALDEELLSTCRALLMGEEEFEAKYRAKEKVPKPKLDEEIAHFLIKTIEARLGRYEGGPSSKEDEEILYGAQPKNLGTNARSAIVVRLGEKRVLEANASLLRRMVEVKKKQSAAGGGDKKRKDESGKGKANGGA</sequence>
<proteinExistence type="predicted"/>
<dbReference type="SUPFAM" id="SSF82199">
    <property type="entry name" value="SET domain"/>
    <property type="match status" value="1"/>
</dbReference>